<dbReference type="SUPFAM" id="SSF50800">
    <property type="entry name" value="PK beta-barrel domain-like"/>
    <property type="match status" value="1"/>
</dbReference>
<dbReference type="InterPro" id="IPR052353">
    <property type="entry name" value="Benzoxazolinone_Detox_Enz"/>
</dbReference>
<dbReference type="PROSITE" id="PS51340">
    <property type="entry name" value="MOSC"/>
    <property type="match status" value="1"/>
</dbReference>
<dbReference type="Proteomes" id="UP000216311">
    <property type="component" value="Unassembled WGS sequence"/>
</dbReference>
<name>A0A255GRN2_9ACTN</name>
<dbReference type="PANTHER" id="PTHR30212">
    <property type="entry name" value="PROTEIN YIIM"/>
    <property type="match status" value="1"/>
</dbReference>
<dbReference type="InterPro" id="IPR011037">
    <property type="entry name" value="Pyrv_Knase-like_insert_dom_sf"/>
</dbReference>
<sequence length="214" mass="23110">MNVAQAERSPAASARTGLTGIRKRPVARCEVRDPGSKDPARGGLGSGLVGDFIGDQRHHGGDEQAVYAYAREDLDWFAERLGRTLPDGVFGENLTTVGLDVNGALLGEVWRIGEVELRVTCGRIPCRTFAGELGRRGWVKEFTAEARVGAYLAVQRPGTLVSGAPIEVIHRPGHEVTVELWFRAVTTERGLMPRLAAAGADLPSDTRAELRLQS</sequence>
<dbReference type="GO" id="GO:0003824">
    <property type="term" value="F:catalytic activity"/>
    <property type="evidence" value="ECO:0007669"/>
    <property type="project" value="InterPro"/>
</dbReference>
<dbReference type="GO" id="GO:0030151">
    <property type="term" value="F:molybdenum ion binding"/>
    <property type="evidence" value="ECO:0007669"/>
    <property type="project" value="InterPro"/>
</dbReference>
<proteinExistence type="predicted"/>
<gene>
    <name evidence="2" type="ORF">CGZ93_15780</name>
</gene>
<comment type="caution">
    <text evidence="2">The sequence shown here is derived from an EMBL/GenBank/DDBJ whole genome shotgun (WGS) entry which is preliminary data.</text>
</comment>
<dbReference type="OrthoDB" id="9786134at2"/>
<protein>
    <submittedName>
        <fullName evidence="2">MOSC domain-containing protein</fullName>
    </submittedName>
</protein>
<evidence type="ECO:0000313" key="2">
    <source>
        <dbReference type="EMBL" id="OYO18459.1"/>
    </source>
</evidence>
<dbReference type="Gene3D" id="2.40.33.20">
    <property type="entry name" value="PK beta-barrel domain-like"/>
    <property type="match status" value="1"/>
</dbReference>
<evidence type="ECO:0000259" key="1">
    <source>
        <dbReference type="PROSITE" id="PS51340"/>
    </source>
</evidence>
<accession>A0A255GRN2</accession>
<organism evidence="2 3">
    <name type="scientific">Enemella dayhoffiae</name>
    <dbReference type="NCBI Taxonomy" id="2016507"/>
    <lineage>
        <taxon>Bacteria</taxon>
        <taxon>Bacillati</taxon>
        <taxon>Actinomycetota</taxon>
        <taxon>Actinomycetes</taxon>
        <taxon>Propionibacteriales</taxon>
        <taxon>Propionibacteriaceae</taxon>
        <taxon>Enemella</taxon>
    </lineage>
</organism>
<feature type="domain" description="MOSC" evidence="1">
    <location>
        <begin position="29"/>
        <end position="169"/>
    </location>
</feature>
<keyword evidence="3" id="KW-1185">Reference proteome</keyword>
<dbReference type="Pfam" id="PF03473">
    <property type="entry name" value="MOSC"/>
    <property type="match status" value="1"/>
</dbReference>
<dbReference type="InterPro" id="IPR005302">
    <property type="entry name" value="MoCF_Sase_C"/>
</dbReference>
<dbReference type="GO" id="GO:0030170">
    <property type="term" value="F:pyridoxal phosphate binding"/>
    <property type="evidence" value="ECO:0007669"/>
    <property type="project" value="InterPro"/>
</dbReference>
<dbReference type="EMBL" id="NMVQ01000044">
    <property type="protein sequence ID" value="OYO18459.1"/>
    <property type="molecule type" value="Genomic_DNA"/>
</dbReference>
<dbReference type="PANTHER" id="PTHR30212:SF2">
    <property type="entry name" value="PROTEIN YIIM"/>
    <property type="match status" value="1"/>
</dbReference>
<reference evidence="2 3" key="1">
    <citation type="submission" date="2017-07" db="EMBL/GenBank/DDBJ databases">
        <title>Draft whole genome sequences of clinical Proprionibacteriaceae strains.</title>
        <authorList>
            <person name="Bernier A.-M."/>
            <person name="Bernard K."/>
            <person name="Domingo M.-C."/>
        </authorList>
    </citation>
    <scope>NUCLEOTIDE SEQUENCE [LARGE SCALE GENOMIC DNA]</scope>
    <source>
        <strain evidence="2 3">NML 130396</strain>
    </source>
</reference>
<dbReference type="AlphaFoldDB" id="A0A255GRN2"/>
<evidence type="ECO:0000313" key="3">
    <source>
        <dbReference type="Proteomes" id="UP000216311"/>
    </source>
</evidence>